<protein>
    <submittedName>
        <fullName evidence="1">Uncharacterized protein</fullName>
    </submittedName>
</protein>
<accession>A0ABW1U0N8</accession>
<name>A0ABW1U0N8_9BURK</name>
<dbReference type="Proteomes" id="UP001596270">
    <property type="component" value="Unassembled WGS sequence"/>
</dbReference>
<gene>
    <name evidence="1" type="ORF">ACFQND_16330</name>
</gene>
<reference evidence="2" key="1">
    <citation type="journal article" date="2019" name="Int. J. Syst. Evol. Microbiol.">
        <title>The Global Catalogue of Microorganisms (GCM) 10K type strain sequencing project: providing services to taxonomists for standard genome sequencing and annotation.</title>
        <authorList>
            <consortium name="The Broad Institute Genomics Platform"/>
            <consortium name="The Broad Institute Genome Sequencing Center for Infectious Disease"/>
            <person name="Wu L."/>
            <person name="Ma J."/>
        </authorList>
    </citation>
    <scope>NUCLEOTIDE SEQUENCE [LARGE SCALE GENOMIC DNA]</scope>
    <source>
        <strain evidence="2">CCUG 39402</strain>
    </source>
</reference>
<proteinExistence type="predicted"/>
<dbReference type="RefSeq" id="WP_371439248.1">
    <property type="nucleotide sequence ID" value="NZ_JBHSRS010000080.1"/>
</dbReference>
<keyword evidence="2" id="KW-1185">Reference proteome</keyword>
<organism evidence="1 2">
    <name type="scientific">Polaromonas aquatica</name>
    <dbReference type="NCBI Taxonomy" id="332657"/>
    <lineage>
        <taxon>Bacteria</taxon>
        <taxon>Pseudomonadati</taxon>
        <taxon>Pseudomonadota</taxon>
        <taxon>Betaproteobacteria</taxon>
        <taxon>Burkholderiales</taxon>
        <taxon>Comamonadaceae</taxon>
        <taxon>Polaromonas</taxon>
    </lineage>
</organism>
<sequence length="109" mass="12229">MNLNANPSITDLKDLIASANDSAGHHILWVDTQGDVYLNCLDGDLSPVGFEDKVSKVLKLRYETFERGSGYMGPEAALDEAWVGRLFRSLVKEWQDRPSGTDSEYIDEY</sequence>
<evidence type="ECO:0000313" key="1">
    <source>
        <dbReference type="EMBL" id="MFC6282794.1"/>
    </source>
</evidence>
<comment type="caution">
    <text evidence="1">The sequence shown here is derived from an EMBL/GenBank/DDBJ whole genome shotgun (WGS) entry which is preliminary data.</text>
</comment>
<evidence type="ECO:0000313" key="2">
    <source>
        <dbReference type="Proteomes" id="UP001596270"/>
    </source>
</evidence>
<dbReference type="EMBL" id="JBHSRS010000080">
    <property type="protein sequence ID" value="MFC6282794.1"/>
    <property type="molecule type" value="Genomic_DNA"/>
</dbReference>